<evidence type="ECO:0000313" key="2">
    <source>
        <dbReference type="Proteomes" id="UP000825381"/>
    </source>
</evidence>
<evidence type="ECO:0000313" key="1">
    <source>
        <dbReference type="EMBL" id="QYJ68714.1"/>
    </source>
</evidence>
<organism evidence="1 2">
    <name type="scientific">Flavobacterium litorale</name>
    <dbReference type="NCBI Taxonomy" id="2856519"/>
    <lineage>
        <taxon>Bacteria</taxon>
        <taxon>Pseudomonadati</taxon>
        <taxon>Bacteroidota</taxon>
        <taxon>Flavobacteriia</taxon>
        <taxon>Flavobacteriales</taxon>
        <taxon>Flavobacteriaceae</taxon>
        <taxon>Flavobacterium</taxon>
    </lineage>
</organism>
<sequence length="88" mass="10034">MKKEAKPIYTGTIAQDEDGNYFCGDYLLDYRKVATSFTIGDKIAIKSVIDNPSDKSYNQYPKKSKDFELANKNKWVKTDTDTPTPDEN</sequence>
<name>A0ABX8V795_9FLAO</name>
<proteinExistence type="predicted"/>
<reference evidence="1 2" key="1">
    <citation type="submission" date="2021-07" db="EMBL/GenBank/DDBJ databases">
        <title>Flavobacterium WSW3-B6 sp.nov, isolated from seaweed.</title>
        <authorList>
            <person name="Muhammad N."/>
            <person name="Ho H."/>
            <person name="Lee Y.-J."/>
            <person name="Nguyen T."/>
            <person name="Ho J."/>
            <person name="Kim S.-G."/>
        </authorList>
    </citation>
    <scope>NUCLEOTIDE SEQUENCE [LARGE SCALE GENOMIC DNA]</scope>
    <source>
        <strain evidence="1 2">WSW3-B6</strain>
    </source>
</reference>
<protein>
    <submittedName>
        <fullName evidence="1">Uncharacterized protein</fullName>
    </submittedName>
</protein>
<dbReference type="RefSeq" id="WP_220641053.1">
    <property type="nucleotide sequence ID" value="NZ_CP080429.1"/>
</dbReference>
<dbReference type="EMBL" id="CP080429">
    <property type="protein sequence ID" value="QYJ68714.1"/>
    <property type="molecule type" value="Genomic_DNA"/>
</dbReference>
<accession>A0ABX8V795</accession>
<gene>
    <name evidence="1" type="ORF">K1I41_02205</name>
</gene>
<keyword evidence="2" id="KW-1185">Reference proteome</keyword>
<dbReference type="Proteomes" id="UP000825381">
    <property type="component" value="Chromosome"/>
</dbReference>